<reference evidence="2" key="1">
    <citation type="submission" date="2023-07" db="EMBL/GenBank/DDBJ databases">
        <title>A chromosome-level genome assembly of Lolium multiflorum.</title>
        <authorList>
            <person name="Chen Y."/>
            <person name="Copetti D."/>
            <person name="Kolliker R."/>
            <person name="Studer B."/>
        </authorList>
    </citation>
    <scope>NUCLEOTIDE SEQUENCE</scope>
    <source>
        <strain evidence="2">02402/16</strain>
        <tissue evidence="2">Leaf</tissue>
    </source>
</reference>
<feature type="compositionally biased region" description="Low complexity" evidence="1">
    <location>
        <begin position="11"/>
        <end position="25"/>
    </location>
</feature>
<feature type="region of interest" description="Disordered" evidence="1">
    <location>
        <begin position="47"/>
        <end position="75"/>
    </location>
</feature>
<dbReference type="PANTHER" id="PTHR33544">
    <property type="entry name" value="DUF4005 DOMAIN-CONTAINING PROTEIN-RELATED"/>
    <property type="match status" value="1"/>
</dbReference>
<dbReference type="PANTHER" id="PTHR33544:SF13">
    <property type="entry name" value="OS02G0733400 PROTEIN"/>
    <property type="match status" value="1"/>
</dbReference>
<protein>
    <submittedName>
        <fullName evidence="2">Uncharacterized protein</fullName>
    </submittedName>
</protein>
<evidence type="ECO:0000256" key="1">
    <source>
        <dbReference type="SAM" id="MobiDB-lite"/>
    </source>
</evidence>
<keyword evidence="3" id="KW-1185">Reference proteome</keyword>
<dbReference type="Proteomes" id="UP001231189">
    <property type="component" value="Unassembled WGS sequence"/>
</dbReference>
<dbReference type="EMBL" id="JAUUTY010000006">
    <property type="protein sequence ID" value="KAK1619310.1"/>
    <property type="molecule type" value="Genomic_DNA"/>
</dbReference>
<evidence type="ECO:0000313" key="3">
    <source>
        <dbReference type="Proteomes" id="UP001231189"/>
    </source>
</evidence>
<comment type="caution">
    <text evidence="2">The sequence shown here is derived from an EMBL/GenBank/DDBJ whole genome shotgun (WGS) entry which is preliminary data.</text>
</comment>
<gene>
    <name evidence="2" type="ORF">QYE76_024827</name>
</gene>
<accession>A0AAD8VW19</accession>
<name>A0AAD8VW19_LOLMU</name>
<feature type="compositionally biased region" description="Acidic residues" evidence="1">
    <location>
        <begin position="52"/>
        <end position="66"/>
    </location>
</feature>
<dbReference type="InterPro" id="IPR040344">
    <property type="entry name" value="At3g17950-like"/>
</dbReference>
<proteinExistence type="predicted"/>
<feature type="region of interest" description="Disordered" evidence="1">
    <location>
        <begin position="1"/>
        <end position="32"/>
    </location>
</feature>
<evidence type="ECO:0000313" key="2">
    <source>
        <dbReference type="EMBL" id="KAK1619310.1"/>
    </source>
</evidence>
<dbReference type="AlphaFoldDB" id="A0AAD8VW19"/>
<sequence>MDNDDDAGMVIPSSPSAETSSSSSDIDTESTCSFFRDRSTTLGTLMGVSLADGEDPPQETVAEEEGGMPLAPAPEEDGWRWRRRWRPRRGASWWRMCRDDVGGTTPLAHFLHMERQLSRAGLLCGGGGEATAPLFENGRVLPSSSAATATAAAVGEERGKWKLRRSAQGQGSLTLAKLPVLLTGICSGGA</sequence>
<organism evidence="2 3">
    <name type="scientific">Lolium multiflorum</name>
    <name type="common">Italian ryegrass</name>
    <name type="synonym">Lolium perenne subsp. multiflorum</name>
    <dbReference type="NCBI Taxonomy" id="4521"/>
    <lineage>
        <taxon>Eukaryota</taxon>
        <taxon>Viridiplantae</taxon>
        <taxon>Streptophyta</taxon>
        <taxon>Embryophyta</taxon>
        <taxon>Tracheophyta</taxon>
        <taxon>Spermatophyta</taxon>
        <taxon>Magnoliopsida</taxon>
        <taxon>Liliopsida</taxon>
        <taxon>Poales</taxon>
        <taxon>Poaceae</taxon>
        <taxon>BOP clade</taxon>
        <taxon>Pooideae</taxon>
        <taxon>Poodae</taxon>
        <taxon>Poeae</taxon>
        <taxon>Poeae Chloroplast Group 2 (Poeae type)</taxon>
        <taxon>Loliodinae</taxon>
        <taxon>Loliinae</taxon>
        <taxon>Lolium</taxon>
    </lineage>
</organism>